<dbReference type="EMBL" id="JBDFQZ010000003">
    <property type="protein sequence ID" value="KAK9742215.1"/>
    <property type="molecule type" value="Genomic_DNA"/>
</dbReference>
<keyword evidence="4" id="KW-1185">Reference proteome</keyword>
<comment type="caution">
    <text evidence="3">The sequence shown here is derived from an EMBL/GenBank/DDBJ whole genome shotgun (WGS) entry which is preliminary data.</text>
</comment>
<evidence type="ECO:0000313" key="3">
    <source>
        <dbReference type="EMBL" id="KAK9742215.1"/>
    </source>
</evidence>
<protein>
    <recommendedName>
        <fullName evidence="2">Poly(A) RNA polymerase mitochondrial-like central palm domain-containing protein</fullName>
    </recommendedName>
</protein>
<name>A0AAW1M476_SAPOF</name>
<dbReference type="Pfam" id="PF22600">
    <property type="entry name" value="MTPAP-like_central"/>
    <property type="match status" value="1"/>
</dbReference>
<dbReference type="SUPFAM" id="SSF81631">
    <property type="entry name" value="PAP/OAS1 substrate-binding domain"/>
    <property type="match status" value="1"/>
</dbReference>
<dbReference type="InterPro" id="IPR054708">
    <property type="entry name" value="MTPAP-like_central"/>
</dbReference>
<dbReference type="Gene3D" id="3.30.460.10">
    <property type="entry name" value="Beta Polymerase, domain 2"/>
    <property type="match status" value="1"/>
</dbReference>
<dbReference type="AlphaFoldDB" id="A0AAW1M476"/>
<feature type="compositionally biased region" description="Basic and acidic residues" evidence="1">
    <location>
        <begin position="606"/>
        <end position="617"/>
    </location>
</feature>
<feature type="region of interest" description="Disordered" evidence="1">
    <location>
        <begin position="606"/>
        <end position="627"/>
    </location>
</feature>
<evidence type="ECO:0000256" key="1">
    <source>
        <dbReference type="SAM" id="MobiDB-lite"/>
    </source>
</evidence>
<feature type="compositionally biased region" description="Basic residues" evidence="1">
    <location>
        <begin position="618"/>
        <end position="627"/>
    </location>
</feature>
<accession>A0AAW1M476</accession>
<evidence type="ECO:0000259" key="2">
    <source>
        <dbReference type="Pfam" id="PF22600"/>
    </source>
</evidence>
<dbReference type="GO" id="GO:0031123">
    <property type="term" value="P:RNA 3'-end processing"/>
    <property type="evidence" value="ECO:0007669"/>
    <property type="project" value="TreeGrafter"/>
</dbReference>
<evidence type="ECO:0000313" key="4">
    <source>
        <dbReference type="Proteomes" id="UP001443914"/>
    </source>
</evidence>
<dbReference type="GO" id="GO:0016779">
    <property type="term" value="F:nucleotidyltransferase activity"/>
    <property type="evidence" value="ECO:0007669"/>
    <property type="project" value="TreeGrafter"/>
</dbReference>
<dbReference type="PANTHER" id="PTHR12271">
    <property type="entry name" value="POLY A POLYMERASE CID PAP -RELATED"/>
    <property type="match status" value="1"/>
</dbReference>
<reference evidence="3" key="1">
    <citation type="submission" date="2024-03" db="EMBL/GenBank/DDBJ databases">
        <title>WGS assembly of Saponaria officinalis var. Norfolk2.</title>
        <authorList>
            <person name="Jenkins J."/>
            <person name="Shu S."/>
            <person name="Grimwood J."/>
            <person name="Barry K."/>
            <person name="Goodstein D."/>
            <person name="Schmutz J."/>
            <person name="Leebens-Mack J."/>
            <person name="Osbourn A."/>
        </authorList>
    </citation>
    <scope>NUCLEOTIDE SEQUENCE [LARGE SCALE GENOMIC DNA]</scope>
    <source>
        <strain evidence="3">JIC</strain>
    </source>
</reference>
<dbReference type="Gene3D" id="1.10.1410.10">
    <property type="match status" value="1"/>
</dbReference>
<feature type="domain" description="Poly(A) RNA polymerase mitochondrial-like central palm" evidence="2">
    <location>
        <begin position="37"/>
        <end position="178"/>
    </location>
</feature>
<gene>
    <name evidence="3" type="ORF">RND81_03G156400</name>
</gene>
<sequence length="627" mass="70589">MMEVISGLVEDAKKYELQKLEKNRTMLLELSAFEILLNEVYEAHRPSPQDYDNRRDLIRIFNEIAREIHGNDDKCPVVKAFGSYLMDLFDGGCDLDLSINLHDKDENADRFAQVKTLRKFANKFSKLQKSRHVSNVELILSARVPVLKVTDNGSGVECDLSVGNLDGILKSQIVRMISDIDERFRKLSVLMKVWAKANNINSAKDGTINSLSFILLVAFHLQTRDIPILPPFSAILKDGLDPEAINKNTRDFLKYGESNKESLAELFVSMLIKLESVSSLWSSGLCASTYEGSWIFKQLGAVSIEDFVDRSQNTCRALKRKSKGTVFSCIRESINRIRQFTEQKIDAIELKNLLFQAKFKPKSEDSLKIKRKRKPFFERALRRREEKSRGLENTRTENIEAPVLSNIGRTGTSNVCSTSSGGIEKSRGFEKTHTAIIKALALSNVSRVGTSSVCSPSYGGIKKSLEIPLGVHNQRPFAANTFQGSGARRPEASLNYPAHQQIRMPNPPVVGYGGIRPDSPRGWSYHHTAPNFMPGHPLSAGYRTERSQVEHFGSAQNFPYPVNDLWSPRSSSLMSPHQPHFPPAPYIAPSMPAQFAQNSFALENRENSGHRPYEPRGNHPHLPFRRF</sequence>
<organism evidence="3 4">
    <name type="scientific">Saponaria officinalis</name>
    <name type="common">Common soapwort</name>
    <name type="synonym">Lychnis saponaria</name>
    <dbReference type="NCBI Taxonomy" id="3572"/>
    <lineage>
        <taxon>Eukaryota</taxon>
        <taxon>Viridiplantae</taxon>
        <taxon>Streptophyta</taxon>
        <taxon>Embryophyta</taxon>
        <taxon>Tracheophyta</taxon>
        <taxon>Spermatophyta</taxon>
        <taxon>Magnoliopsida</taxon>
        <taxon>eudicotyledons</taxon>
        <taxon>Gunneridae</taxon>
        <taxon>Pentapetalae</taxon>
        <taxon>Caryophyllales</taxon>
        <taxon>Caryophyllaceae</taxon>
        <taxon>Caryophylleae</taxon>
        <taxon>Saponaria</taxon>
    </lineage>
</organism>
<proteinExistence type="predicted"/>
<dbReference type="InterPro" id="IPR043519">
    <property type="entry name" value="NT_sf"/>
</dbReference>
<dbReference type="Proteomes" id="UP001443914">
    <property type="component" value="Unassembled WGS sequence"/>
</dbReference>
<dbReference type="PANTHER" id="PTHR12271:SF134">
    <property type="entry name" value="NUCLEOTIDYLTRANSFERASE FAMILY PROTEIN"/>
    <property type="match status" value="1"/>
</dbReference>
<dbReference type="SUPFAM" id="SSF81301">
    <property type="entry name" value="Nucleotidyltransferase"/>
    <property type="match status" value="1"/>
</dbReference>
<dbReference type="CDD" id="cd05402">
    <property type="entry name" value="NT_PAP_TUTase"/>
    <property type="match status" value="1"/>
</dbReference>